<dbReference type="SUPFAM" id="SSF116734">
    <property type="entry name" value="DNA methylase specificity domain"/>
    <property type="match status" value="2"/>
</dbReference>
<dbReference type="CDD" id="cd17287">
    <property type="entry name" value="RMtype1_S_EcoN10ORF171P_TRD2-CR2_like"/>
    <property type="match status" value="1"/>
</dbReference>
<name>A0A419N983_9GAMM</name>
<evidence type="ECO:0000256" key="3">
    <source>
        <dbReference type="ARBA" id="ARBA00023125"/>
    </source>
</evidence>
<feature type="coiled-coil region" evidence="4">
    <location>
        <begin position="376"/>
        <end position="403"/>
    </location>
</feature>
<evidence type="ECO:0000313" key="6">
    <source>
        <dbReference type="EMBL" id="RJT44317.1"/>
    </source>
</evidence>
<dbReference type="GO" id="GO:0003677">
    <property type="term" value="F:DNA binding"/>
    <property type="evidence" value="ECO:0007669"/>
    <property type="project" value="UniProtKB-KW"/>
</dbReference>
<dbReference type="EMBL" id="RAHH01000011">
    <property type="protein sequence ID" value="RJT44317.1"/>
    <property type="molecule type" value="Genomic_DNA"/>
</dbReference>
<keyword evidence="6" id="KW-0255">Endonuclease</keyword>
<dbReference type="RefSeq" id="WP_120132830.1">
    <property type="nucleotide sequence ID" value="NZ_RAHH01000011.1"/>
</dbReference>
<evidence type="ECO:0000256" key="4">
    <source>
        <dbReference type="SAM" id="Coils"/>
    </source>
</evidence>
<dbReference type="Pfam" id="PF01420">
    <property type="entry name" value="Methylase_S"/>
    <property type="match status" value="2"/>
</dbReference>
<evidence type="ECO:0000313" key="7">
    <source>
        <dbReference type="Proteomes" id="UP000284908"/>
    </source>
</evidence>
<dbReference type="OrthoDB" id="398435at2"/>
<dbReference type="InterPro" id="IPR044946">
    <property type="entry name" value="Restrct_endonuc_typeI_TRD_sf"/>
</dbReference>
<dbReference type="Gene3D" id="3.90.220.20">
    <property type="entry name" value="DNA methylase specificity domains"/>
    <property type="match status" value="2"/>
</dbReference>
<evidence type="ECO:0000259" key="5">
    <source>
        <dbReference type="Pfam" id="PF01420"/>
    </source>
</evidence>
<organism evidence="6 7">
    <name type="scientific">Rahnella woolbedingensis</name>
    <dbReference type="NCBI Taxonomy" id="1510574"/>
    <lineage>
        <taxon>Bacteria</taxon>
        <taxon>Pseudomonadati</taxon>
        <taxon>Pseudomonadota</taxon>
        <taxon>Gammaproteobacteria</taxon>
        <taxon>Enterobacterales</taxon>
        <taxon>Yersiniaceae</taxon>
        <taxon>Rahnella</taxon>
    </lineage>
</organism>
<evidence type="ECO:0000256" key="2">
    <source>
        <dbReference type="ARBA" id="ARBA00022747"/>
    </source>
</evidence>
<protein>
    <submittedName>
        <fullName evidence="6">Restriction endonuclease subunit S</fullName>
    </submittedName>
</protein>
<sequence length="422" mass="47316">MSKVPAGWEVKNLGDIATVTSGGTPSRDNIEYWNGAIPWVRTTEVKNCPLYYNDIKEFITEDGLKNSSAKLVPENSVLIAMIGQGKTRGQVAILKLPACTNQNCGIAIFDSNSDADFYFQFLLSQYEAIRKFSNSAGQSNLSGALLKKITMPVPPLPEQTKIAQILSTWDKAIATTEQLIGNSQQQKKALMQSLLTGKKRLPGFEKLNEYQTTRYGKIPLDWGFKQIDDIAKNISIKNKEGKDYPVLSCSKHSGFIDSLKYFNKKVYSDNTSGYKIIKKGWFGFPSNHIEEGSIGLQDLYEVGIVSPIYIIFGVNEKFISSLYLYALFKTDHYKQIFSASTNASVDRRGSLRWDEFGKIKVPVPSLPEQQKIAQILTAADNEIELLQKKLVFLKQEKTALMQQLLTGKRRVKINATEECMDA</sequence>
<dbReference type="PANTHER" id="PTHR30408:SF12">
    <property type="entry name" value="TYPE I RESTRICTION ENZYME MJAVIII SPECIFICITY SUBUNIT"/>
    <property type="match status" value="1"/>
</dbReference>
<dbReference type="GO" id="GO:0004519">
    <property type="term" value="F:endonuclease activity"/>
    <property type="evidence" value="ECO:0007669"/>
    <property type="project" value="UniProtKB-KW"/>
</dbReference>
<keyword evidence="2" id="KW-0680">Restriction system</keyword>
<dbReference type="GO" id="GO:0009307">
    <property type="term" value="P:DNA restriction-modification system"/>
    <property type="evidence" value="ECO:0007669"/>
    <property type="project" value="UniProtKB-KW"/>
</dbReference>
<dbReference type="Proteomes" id="UP000284908">
    <property type="component" value="Unassembled WGS sequence"/>
</dbReference>
<keyword evidence="6" id="KW-0378">Hydrolase</keyword>
<keyword evidence="4" id="KW-0175">Coiled coil</keyword>
<dbReference type="Gene3D" id="1.10.287.1120">
    <property type="entry name" value="Bipartite methylase S protein"/>
    <property type="match status" value="1"/>
</dbReference>
<evidence type="ECO:0000256" key="1">
    <source>
        <dbReference type="ARBA" id="ARBA00010923"/>
    </source>
</evidence>
<keyword evidence="7" id="KW-1185">Reference proteome</keyword>
<gene>
    <name evidence="6" type="ORF">D6C13_11240</name>
</gene>
<comment type="similarity">
    <text evidence="1">Belongs to the type-I restriction system S methylase family.</text>
</comment>
<dbReference type="InterPro" id="IPR000055">
    <property type="entry name" value="Restrct_endonuc_typeI_TRD"/>
</dbReference>
<reference evidence="6 7" key="1">
    <citation type="submission" date="2018-09" db="EMBL/GenBank/DDBJ databases">
        <authorList>
            <person name="Le Fleche-Mateos A."/>
        </authorList>
    </citation>
    <scope>NUCLEOTIDE SEQUENCE [LARGE SCALE GENOMIC DNA]</scope>
    <source>
        <strain evidence="6 7">DSM 27399</strain>
    </source>
</reference>
<dbReference type="PANTHER" id="PTHR30408">
    <property type="entry name" value="TYPE-1 RESTRICTION ENZYME ECOKI SPECIFICITY PROTEIN"/>
    <property type="match status" value="1"/>
</dbReference>
<feature type="domain" description="Type I restriction modification DNA specificity" evidence="5">
    <location>
        <begin position="219"/>
        <end position="390"/>
    </location>
</feature>
<dbReference type="AlphaFoldDB" id="A0A419N983"/>
<feature type="domain" description="Type I restriction modification DNA specificity" evidence="5">
    <location>
        <begin position="5"/>
        <end position="179"/>
    </location>
</feature>
<comment type="caution">
    <text evidence="6">The sequence shown here is derived from an EMBL/GenBank/DDBJ whole genome shotgun (WGS) entry which is preliminary data.</text>
</comment>
<accession>A0A419N983</accession>
<keyword evidence="6" id="KW-0540">Nuclease</keyword>
<proteinExistence type="inferred from homology"/>
<dbReference type="InterPro" id="IPR052021">
    <property type="entry name" value="Type-I_RS_S_subunit"/>
</dbReference>
<keyword evidence="3" id="KW-0238">DNA-binding</keyword>